<dbReference type="InterPro" id="IPR007110">
    <property type="entry name" value="Ig-like_dom"/>
</dbReference>
<feature type="compositionally biased region" description="Basic and acidic residues" evidence="4">
    <location>
        <begin position="414"/>
        <end position="432"/>
    </location>
</feature>
<protein>
    <recommendedName>
        <fullName evidence="7">Ig-like domain-containing protein</fullName>
    </recommendedName>
</protein>
<dbReference type="InterPro" id="IPR050504">
    <property type="entry name" value="IgSF_BTN/MOG"/>
</dbReference>
<dbReference type="Ensembl" id="ENSOABT00000084941.1">
    <property type="protein sequence ID" value="ENSOABP00000074341.1"/>
    <property type="gene ID" value="ENSOABG00000035133.1"/>
</dbReference>
<organism evidence="8 9">
    <name type="scientific">Oreochromis aureus</name>
    <name type="common">Israeli tilapia</name>
    <name type="synonym">Chromis aureus</name>
    <dbReference type="NCBI Taxonomy" id="47969"/>
    <lineage>
        <taxon>Eukaryota</taxon>
        <taxon>Metazoa</taxon>
        <taxon>Chordata</taxon>
        <taxon>Craniata</taxon>
        <taxon>Vertebrata</taxon>
        <taxon>Euteleostomi</taxon>
        <taxon>Actinopterygii</taxon>
        <taxon>Neopterygii</taxon>
        <taxon>Teleostei</taxon>
        <taxon>Neoteleostei</taxon>
        <taxon>Acanthomorphata</taxon>
        <taxon>Ovalentaria</taxon>
        <taxon>Cichlomorphae</taxon>
        <taxon>Cichliformes</taxon>
        <taxon>Cichlidae</taxon>
        <taxon>African cichlids</taxon>
        <taxon>Pseudocrenilabrinae</taxon>
        <taxon>Oreochromini</taxon>
        <taxon>Oreochromis</taxon>
    </lineage>
</organism>
<dbReference type="AlphaFoldDB" id="A0AAZ1Y0X3"/>
<dbReference type="Pfam" id="PF07686">
    <property type="entry name" value="V-set"/>
    <property type="match status" value="1"/>
</dbReference>
<name>A0AAZ1Y0X3_OREAU</name>
<reference evidence="8" key="3">
    <citation type="submission" date="2025-09" db="UniProtKB">
        <authorList>
            <consortium name="Ensembl"/>
        </authorList>
    </citation>
    <scope>IDENTIFICATION</scope>
</reference>
<reference evidence="8" key="2">
    <citation type="submission" date="2025-08" db="UniProtKB">
        <authorList>
            <consortium name="Ensembl"/>
        </authorList>
    </citation>
    <scope>IDENTIFICATION</scope>
</reference>
<evidence type="ECO:0000256" key="5">
    <source>
        <dbReference type="SAM" id="Phobius"/>
    </source>
</evidence>
<evidence type="ECO:0000256" key="6">
    <source>
        <dbReference type="SAM" id="SignalP"/>
    </source>
</evidence>
<dbReference type="InterPro" id="IPR003599">
    <property type="entry name" value="Ig_sub"/>
</dbReference>
<dbReference type="PANTHER" id="PTHR24100:SF151">
    <property type="entry name" value="ICOS LIGAND"/>
    <property type="match status" value="1"/>
</dbReference>
<feature type="compositionally biased region" description="Basic and acidic residues" evidence="4">
    <location>
        <begin position="398"/>
        <end position="407"/>
    </location>
</feature>
<dbReference type="Proteomes" id="UP000472276">
    <property type="component" value="Unassembled WGS sequence"/>
</dbReference>
<feature type="compositionally biased region" description="Basic and acidic residues" evidence="4">
    <location>
        <begin position="272"/>
        <end position="284"/>
    </location>
</feature>
<feature type="compositionally biased region" description="Basic residues" evidence="4">
    <location>
        <begin position="356"/>
        <end position="367"/>
    </location>
</feature>
<feature type="transmembrane region" description="Helical" evidence="5">
    <location>
        <begin position="148"/>
        <end position="169"/>
    </location>
</feature>
<feature type="compositionally biased region" description="Polar residues" evidence="4">
    <location>
        <begin position="380"/>
        <end position="397"/>
    </location>
</feature>
<dbReference type="GO" id="GO:0005102">
    <property type="term" value="F:signaling receptor binding"/>
    <property type="evidence" value="ECO:0007669"/>
    <property type="project" value="TreeGrafter"/>
</dbReference>
<feature type="signal peptide" evidence="6">
    <location>
        <begin position="1"/>
        <end position="21"/>
    </location>
</feature>
<dbReference type="InterPro" id="IPR013106">
    <property type="entry name" value="Ig_V-set"/>
</dbReference>
<comment type="subcellular location">
    <subcellularLocation>
        <location evidence="1">Membrane</location>
    </subcellularLocation>
</comment>
<dbReference type="RefSeq" id="XP_039454934.1">
    <property type="nucleotide sequence ID" value="XM_039599000.1"/>
</dbReference>
<keyword evidence="5" id="KW-1133">Transmembrane helix</keyword>
<evidence type="ECO:0000256" key="3">
    <source>
        <dbReference type="ARBA" id="ARBA00023319"/>
    </source>
</evidence>
<dbReference type="SUPFAM" id="SSF48726">
    <property type="entry name" value="Immunoglobulin"/>
    <property type="match status" value="1"/>
</dbReference>
<keyword evidence="5" id="KW-0812">Transmembrane</keyword>
<feature type="compositionally biased region" description="Acidic residues" evidence="4">
    <location>
        <begin position="335"/>
        <end position="349"/>
    </location>
</feature>
<feature type="region of interest" description="Disordered" evidence="4">
    <location>
        <begin position="331"/>
        <end position="447"/>
    </location>
</feature>
<accession>A0AAZ1Y0X3</accession>
<dbReference type="GeneID" id="120433171"/>
<dbReference type="InterPro" id="IPR036179">
    <property type="entry name" value="Ig-like_dom_sf"/>
</dbReference>
<evidence type="ECO:0000313" key="9">
    <source>
        <dbReference type="Proteomes" id="UP000472276"/>
    </source>
</evidence>
<dbReference type="PANTHER" id="PTHR24100">
    <property type="entry name" value="BUTYROPHILIN"/>
    <property type="match status" value="1"/>
</dbReference>
<dbReference type="InterPro" id="IPR013783">
    <property type="entry name" value="Ig-like_fold"/>
</dbReference>
<keyword evidence="3" id="KW-0393">Immunoglobulin domain</keyword>
<dbReference type="GO" id="GO:0050852">
    <property type="term" value="P:T cell receptor signaling pathway"/>
    <property type="evidence" value="ECO:0007669"/>
    <property type="project" value="TreeGrafter"/>
</dbReference>
<keyword evidence="9" id="KW-1185">Reference proteome</keyword>
<dbReference type="GO" id="GO:0001817">
    <property type="term" value="P:regulation of cytokine production"/>
    <property type="evidence" value="ECO:0007669"/>
    <property type="project" value="TreeGrafter"/>
</dbReference>
<dbReference type="PROSITE" id="PS50835">
    <property type="entry name" value="IG_LIKE"/>
    <property type="match status" value="1"/>
</dbReference>
<dbReference type="SMART" id="SM00409">
    <property type="entry name" value="IG"/>
    <property type="match status" value="1"/>
</dbReference>
<sequence length="447" mass="51318">MLCGFHTAGLLILILSFQSQSEVISPFQIVEAEIGDDVILRCYLGPVSNVSNVTMEWTRADLDPRFIHVWPERPDLQNPAYKGRTSLNTDGMKDGYMWLKISPVKWSDEGMYTCFSPELDEKSTVQLIVYGKGVKLMGRFESTVNVSVIGPVIGSVALCLSLAAAFIVWKRTQGKFNKKEKSLEDGPDQNRKLKVIYSKRDNSEFKVAVKKGESEILLTGREEEETQDEHVIETELIGDMERPEGERIIPSINIEKDSQTTTNQETDEENEMTGRRMKAEGGEDEGDKMMESVKYYLGVQFLPLSEKHKEELMSGKSSSMEWGTCFNLDQKEQSEQEEQFVEERETESDVDMKQLNNKKKRSKKKKAQVNNPCSGFPPQKTKQLETNQQKEANQRTLQSEKRMKGEDNETEIQTQKHKDNQHHTKEKQQDRNEPEEEERQDEKGKPE</sequence>
<evidence type="ECO:0000256" key="2">
    <source>
        <dbReference type="ARBA" id="ARBA00023136"/>
    </source>
</evidence>
<evidence type="ECO:0000259" key="7">
    <source>
        <dbReference type="PROSITE" id="PS50835"/>
    </source>
</evidence>
<feature type="region of interest" description="Disordered" evidence="4">
    <location>
        <begin position="256"/>
        <end position="284"/>
    </location>
</feature>
<feature type="chain" id="PRO_5044265887" description="Ig-like domain-containing protein" evidence="6">
    <location>
        <begin position="22"/>
        <end position="447"/>
    </location>
</feature>
<evidence type="ECO:0000313" key="8">
    <source>
        <dbReference type="Ensembl" id="ENSOABP00000074341.1"/>
    </source>
</evidence>
<gene>
    <name evidence="8" type="primary">LOC120433171</name>
</gene>
<feature type="domain" description="Ig-like" evidence="7">
    <location>
        <begin position="35"/>
        <end position="126"/>
    </location>
</feature>
<dbReference type="Gene3D" id="2.60.40.10">
    <property type="entry name" value="Immunoglobulins"/>
    <property type="match status" value="1"/>
</dbReference>
<evidence type="ECO:0000256" key="4">
    <source>
        <dbReference type="SAM" id="MobiDB-lite"/>
    </source>
</evidence>
<evidence type="ECO:0000256" key="1">
    <source>
        <dbReference type="ARBA" id="ARBA00004370"/>
    </source>
</evidence>
<proteinExistence type="predicted"/>
<keyword evidence="6" id="KW-0732">Signal</keyword>
<dbReference type="KEGG" id="oau:120433171"/>
<dbReference type="GO" id="GO:0009897">
    <property type="term" value="C:external side of plasma membrane"/>
    <property type="evidence" value="ECO:0007669"/>
    <property type="project" value="TreeGrafter"/>
</dbReference>
<keyword evidence="2 5" id="KW-0472">Membrane</keyword>
<reference evidence="9" key="1">
    <citation type="submission" date="2020-03" db="EMBL/GenBank/DDBJ databases">
        <title>Evolution of repeat sequences and sex chromosomes of tilapia species revealed by chromosome-level genomes.</title>
        <authorList>
            <person name="Xu L."/>
            <person name="Tao W."/>
            <person name="Wang D."/>
            <person name="Zhou Q."/>
        </authorList>
    </citation>
    <scope>NUCLEOTIDE SEQUENCE [LARGE SCALE GENOMIC DNA]</scope>
    <source>
        <strain evidence="9">Israel</strain>
    </source>
</reference>